<gene>
    <name evidence="1" type="ORF">RCOM_0496590</name>
</gene>
<proteinExistence type="predicted"/>
<accession>B9SPB3</accession>
<name>B9SPB3_RICCO</name>
<organism evidence="1 2">
    <name type="scientific">Ricinus communis</name>
    <name type="common">Castor bean</name>
    <dbReference type="NCBI Taxonomy" id="3988"/>
    <lineage>
        <taxon>Eukaryota</taxon>
        <taxon>Viridiplantae</taxon>
        <taxon>Streptophyta</taxon>
        <taxon>Embryophyta</taxon>
        <taxon>Tracheophyta</taxon>
        <taxon>Spermatophyta</taxon>
        <taxon>Magnoliopsida</taxon>
        <taxon>eudicotyledons</taxon>
        <taxon>Gunneridae</taxon>
        <taxon>Pentapetalae</taxon>
        <taxon>rosids</taxon>
        <taxon>fabids</taxon>
        <taxon>Malpighiales</taxon>
        <taxon>Euphorbiaceae</taxon>
        <taxon>Acalyphoideae</taxon>
        <taxon>Acalypheae</taxon>
        <taxon>Ricinus</taxon>
    </lineage>
</organism>
<dbReference type="InParanoid" id="B9SPB3"/>
<dbReference type="AlphaFoldDB" id="B9SPB3"/>
<keyword evidence="2" id="KW-1185">Reference proteome</keyword>
<dbReference type="Proteomes" id="UP000008311">
    <property type="component" value="Unassembled WGS sequence"/>
</dbReference>
<protein>
    <submittedName>
        <fullName evidence="1">Uncharacterized protein</fullName>
    </submittedName>
</protein>
<evidence type="ECO:0000313" key="1">
    <source>
        <dbReference type="EMBL" id="EEF34535.1"/>
    </source>
</evidence>
<sequence>MSYMDPDKCVHYFFSNNHGVMAMMQCIGNRNMSVYVKAELVVEYAFENEDAGYARVRGYSIGGTVNKAESEIDDGFEDDDFSSKDEEHLEAKRHLRWVKLHDIIKSRYDEATSAPPWKNSDTVKS</sequence>
<reference evidence="2" key="1">
    <citation type="journal article" date="2010" name="Nat. Biotechnol.">
        <title>Draft genome sequence of the oilseed species Ricinus communis.</title>
        <authorList>
            <person name="Chan A.P."/>
            <person name="Crabtree J."/>
            <person name="Zhao Q."/>
            <person name="Lorenzi H."/>
            <person name="Orvis J."/>
            <person name="Puiu D."/>
            <person name="Melake-Berhan A."/>
            <person name="Jones K.M."/>
            <person name="Redman J."/>
            <person name="Chen G."/>
            <person name="Cahoon E.B."/>
            <person name="Gedil M."/>
            <person name="Stanke M."/>
            <person name="Haas B.J."/>
            <person name="Wortman J.R."/>
            <person name="Fraser-Liggett C.M."/>
            <person name="Ravel J."/>
            <person name="Rabinowicz P.D."/>
        </authorList>
    </citation>
    <scope>NUCLEOTIDE SEQUENCE [LARGE SCALE GENOMIC DNA]</scope>
    <source>
        <strain evidence="2">cv. Hale</strain>
    </source>
</reference>
<evidence type="ECO:0000313" key="2">
    <source>
        <dbReference type="Proteomes" id="UP000008311"/>
    </source>
</evidence>
<dbReference type="EMBL" id="EQ974065">
    <property type="protein sequence ID" value="EEF34535.1"/>
    <property type="molecule type" value="Genomic_DNA"/>
</dbReference>